<gene>
    <name evidence="2" type="ORF">RND81_13G117500</name>
</gene>
<feature type="region of interest" description="Disordered" evidence="1">
    <location>
        <begin position="191"/>
        <end position="224"/>
    </location>
</feature>
<accession>A0AAW1H5W8</accession>
<dbReference type="Gene3D" id="3.10.450.40">
    <property type="match status" value="1"/>
</dbReference>
<organism evidence="2 3">
    <name type="scientific">Saponaria officinalis</name>
    <name type="common">Common soapwort</name>
    <name type="synonym">Lychnis saponaria</name>
    <dbReference type="NCBI Taxonomy" id="3572"/>
    <lineage>
        <taxon>Eukaryota</taxon>
        <taxon>Viridiplantae</taxon>
        <taxon>Streptophyta</taxon>
        <taxon>Embryophyta</taxon>
        <taxon>Tracheophyta</taxon>
        <taxon>Spermatophyta</taxon>
        <taxon>Magnoliopsida</taxon>
        <taxon>eudicotyledons</taxon>
        <taxon>Gunneridae</taxon>
        <taxon>Pentapetalae</taxon>
        <taxon>Caryophyllales</taxon>
        <taxon>Caryophyllaceae</taxon>
        <taxon>Caryophylleae</taxon>
        <taxon>Saponaria</taxon>
    </lineage>
</organism>
<comment type="caution">
    <text evidence="2">The sequence shown here is derived from an EMBL/GenBank/DDBJ whole genome shotgun (WGS) entry which is preliminary data.</text>
</comment>
<feature type="compositionally biased region" description="Basic and acidic residues" evidence="1">
    <location>
        <begin position="46"/>
        <end position="71"/>
    </location>
</feature>
<sequence length="224" mass="25052">MASEIATEESPAPVEMDLESETPDDNTEIIRKRDREDAENGTENDAVLKKHKVEDTNEEEKSVEEVRMEKKTEENVGPVGLGHTTFATSVEMFDYFYKLLHHWPINFRVNKYEYVMLLDLIKKGHQEPDKKIGSGIKAIEIRYHPKWQSRCFFVVRDDNSAEDFSFRKCVDHILPLPENMKIKSEVNKVLGGKGSGKKGGGGGGGGGGRGGGGRGRGWGGRSKR</sequence>
<reference evidence="2" key="1">
    <citation type="submission" date="2024-03" db="EMBL/GenBank/DDBJ databases">
        <title>WGS assembly of Saponaria officinalis var. Norfolk2.</title>
        <authorList>
            <person name="Jenkins J."/>
            <person name="Shu S."/>
            <person name="Grimwood J."/>
            <person name="Barry K."/>
            <person name="Goodstein D."/>
            <person name="Schmutz J."/>
            <person name="Leebens-Mack J."/>
            <person name="Osbourn A."/>
        </authorList>
    </citation>
    <scope>NUCLEOTIDE SEQUENCE [LARGE SCALE GENOMIC DNA]</scope>
    <source>
        <strain evidence="2">JIC</strain>
    </source>
</reference>
<evidence type="ECO:0000313" key="2">
    <source>
        <dbReference type="EMBL" id="KAK9669230.1"/>
    </source>
</evidence>
<keyword evidence="3" id="KW-1185">Reference proteome</keyword>
<dbReference type="AlphaFoldDB" id="A0AAW1H5W8"/>
<protein>
    <submittedName>
        <fullName evidence="2">Uncharacterized protein</fullName>
    </submittedName>
</protein>
<dbReference type="GO" id="GO:1901259">
    <property type="term" value="P:chloroplast rRNA processing"/>
    <property type="evidence" value="ECO:0007669"/>
    <property type="project" value="TreeGrafter"/>
</dbReference>
<name>A0AAW1H5W8_SAPOF</name>
<evidence type="ECO:0000256" key="1">
    <source>
        <dbReference type="SAM" id="MobiDB-lite"/>
    </source>
</evidence>
<feature type="compositionally biased region" description="Acidic residues" evidence="1">
    <location>
        <begin position="16"/>
        <end position="27"/>
    </location>
</feature>
<dbReference type="FunFam" id="3.10.450.40:FF:000016">
    <property type="entry name" value="Predicted protein"/>
    <property type="match status" value="1"/>
</dbReference>
<dbReference type="InterPro" id="IPR044673">
    <property type="entry name" value="DCL-like"/>
</dbReference>
<dbReference type="PANTHER" id="PTHR33415">
    <property type="entry name" value="PROTEIN EMBRYO DEFECTIVE 514"/>
    <property type="match status" value="1"/>
</dbReference>
<feature type="compositionally biased region" description="Basic and acidic residues" evidence="1">
    <location>
        <begin position="28"/>
        <end position="38"/>
    </location>
</feature>
<feature type="region of interest" description="Disordered" evidence="1">
    <location>
        <begin position="1"/>
        <end position="71"/>
    </location>
</feature>
<dbReference type="GO" id="GO:0009507">
    <property type="term" value="C:chloroplast"/>
    <property type="evidence" value="ECO:0007669"/>
    <property type="project" value="TreeGrafter"/>
</dbReference>
<dbReference type="GO" id="GO:0005634">
    <property type="term" value="C:nucleus"/>
    <property type="evidence" value="ECO:0007669"/>
    <property type="project" value="TreeGrafter"/>
</dbReference>
<dbReference type="Proteomes" id="UP001443914">
    <property type="component" value="Unassembled WGS sequence"/>
</dbReference>
<dbReference type="EMBL" id="JBDFQZ010000013">
    <property type="protein sequence ID" value="KAK9669230.1"/>
    <property type="molecule type" value="Genomic_DNA"/>
</dbReference>
<dbReference type="GO" id="GO:0009658">
    <property type="term" value="P:chloroplast organization"/>
    <property type="evidence" value="ECO:0007669"/>
    <property type="project" value="TreeGrafter"/>
</dbReference>
<dbReference type="Pfam" id="PF11523">
    <property type="entry name" value="DUF3223"/>
    <property type="match status" value="1"/>
</dbReference>
<proteinExistence type="predicted"/>
<dbReference type="GO" id="GO:0017126">
    <property type="term" value="P:nucleologenesis"/>
    <property type="evidence" value="ECO:0007669"/>
    <property type="project" value="TreeGrafter"/>
</dbReference>
<dbReference type="PANTHER" id="PTHR33415:SF12">
    <property type="entry name" value="PROTEIN EMBRYO DEFECTIVE 514"/>
    <property type="match status" value="1"/>
</dbReference>
<evidence type="ECO:0000313" key="3">
    <source>
        <dbReference type="Proteomes" id="UP001443914"/>
    </source>
</evidence>